<accession>A0A9W8XNW0</accession>
<dbReference type="RefSeq" id="XP_056072820.1">
    <property type="nucleotide sequence ID" value="XM_056212512.1"/>
</dbReference>
<evidence type="ECO:0000313" key="8">
    <source>
        <dbReference type="Proteomes" id="UP001140513"/>
    </source>
</evidence>
<dbReference type="PANTHER" id="PTHR14387">
    <property type="entry name" value="THADA/DEATH RECEPTOR INTERACTING PROTEIN"/>
    <property type="match status" value="1"/>
</dbReference>
<evidence type="ECO:0000256" key="1">
    <source>
        <dbReference type="ARBA" id="ARBA00010409"/>
    </source>
</evidence>
<evidence type="ECO:0008006" key="9">
    <source>
        <dbReference type="Google" id="ProtNLM"/>
    </source>
</evidence>
<dbReference type="GO" id="GO:0030488">
    <property type="term" value="P:tRNA methylation"/>
    <property type="evidence" value="ECO:0007669"/>
    <property type="project" value="TreeGrafter"/>
</dbReference>
<dbReference type="GeneID" id="80907244"/>
<feature type="region of interest" description="Disordered" evidence="3">
    <location>
        <begin position="1648"/>
        <end position="1669"/>
    </location>
</feature>
<evidence type="ECO:0000259" key="4">
    <source>
        <dbReference type="Pfam" id="PF10350"/>
    </source>
</evidence>
<protein>
    <recommendedName>
        <fullName evidence="9">DUF2428 domain-containing protein</fullName>
    </recommendedName>
</protein>
<dbReference type="Pfam" id="PF26523">
    <property type="entry name" value="Trm732_C"/>
    <property type="match status" value="1"/>
</dbReference>
<keyword evidence="8" id="KW-1185">Reference proteome</keyword>
<dbReference type="InterPro" id="IPR016024">
    <property type="entry name" value="ARM-type_fold"/>
</dbReference>
<dbReference type="InterPro" id="IPR051954">
    <property type="entry name" value="tRNA_methyltransferase_THADA"/>
</dbReference>
<dbReference type="Proteomes" id="UP001140513">
    <property type="component" value="Unassembled WGS sequence"/>
</dbReference>
<feature type="domain" description="tRNA (32-2'-O)-methyltransferase regulator THADA-like C-terminal TPR repeats region" evidence="6">
    <location>
        <begin position="942"/>
        <end position="1098"/>
    </location>
</feature>
<reference evidence="7" key="1">
    <citation type="submission" date="2022-10" db="EMBL/GenBank/DDBJ databases">
        <title>Tapping the CABI collections for fungal endophytes: first genome assemblies for Collariella, Neodidymelliopsis, Ascochyta clinopodiicola, Didymella pomorum, Didymosphaeria variabile, Neocosmospora piperis and Neocucurbitaria cava.</title>
        <authorList>
            <person name="Hill R."/>
        </authorList>
    </citation>
    <scope>NUCLEOTIDE SEQUENCE</scope>
    <source>
        <strain evidence="7">IMI 356815</strain>
    </source>
</reference>
<name>A0A9W8XNW0_9PLEO</name>
<evidence type="ECO:0000256" key="2">
    <source>
        <dbReference type="ARBA" id="ARBA00022694"/>
    </source>
</evidence>
<dbReference type="Pfam" id="PF25151">
    <property type="entry name" value="TPR_Trm732_C"/>
    <property type="match status" value="1"/>
</dbReference>
<evidence type="ECO:0000259" key="6">
    <source>
        <dbReference type="Pfam" id="PF25151"/>
    </source>
</evidence>
<dbReference type="EMBL" id="JAPEUX010000003">
    <property type="protein sequence ID" value="KAJ4355694.1"/>
    <property type="molecule type" value="Genomic_DNA"/>
</dbReference>
<dbReference type="Pfam" id="PF10350">
    <property type="entry name" value="DUF2428"/>
    <property type="match status" value="1"/>
</dbReference>
<dbReference type="GO" id="GO:0005829">
    <property type="term" value="C:cytosol"/>
    <property type="evidence" value="ECO:0007669"/>
    <property type="project" value="TreeGrafter"/>
</dbReference>
<organism evidence="7 8">
    <name type="scientific">Didymosphaeria variabile</name>
    <dbReference type="NCBI Taxonomy" id="1932322"/>
    <lineage>
        <taxon>Eukaryota</taxon>
        <taxon>Fungi</taxon>
        <taxon>Dikarya</taxon>
        <taxon>Ascomycota</taxon>
        <taxon>Pezizomycotina</taxon>
        <taxon>Dothideomycetes</taxon>
        <taxon>Pleosporomycetidae</taxon>
        <taxon>Pleosporales</taxon>
        <taxon>Massarineae</taxon>
        <taxon>Didymosphaeriaceae</taxon>
        <taxon>Didymosphaeria</taxon>
    </lineage>
</organism>
<dbReference type="SUPFAM" id="SSF48371">
    <property type="entry name" value="ARM repeat"/>
    <property type="match status" value="2"/>
</dbReference>
<proteinExistence type="inferred from homology"/>
<gene>
    <name evidence="7" type="ORF">N0V89_003714</name>
</gene>
<feature type="domain" description="tRNA (32-2'-O)-methyltransferase regulator THADA-like TPR repeats region" evidence="5">
    <location>
        <begin position="249"/>
        <end position="561"/>
    </location>
</feature>
<dbReference type="PANTHER" id="PTHR14387:SF0">
    <property type="entry name" value="DUF2428 DOMAIN-CONTAINING PROTEIN"/>
    <property type="match status" value="1"/>
</dbReference>
<comment type="caution">
    <text evidence="7">The sequence shown here is derived from an EMBL/GenBank/DDBJ whole genome shotgun (WGS) entry which is preliminary data.</text>
</comment>
<dbReference type="InterPro" id="IPR056843">
    <property type="entry name" value="THADA-like_TPR"/>
</dbReference>
<evidence type="ECO:0000313" key="7">
    <source>
        <dbReference type="EMBL" id="KAJ4355694.1"/>
    </source>
</evidence>
<sequence>MAASALSEEVPIPEQTLRSLSKDIGGIVPNFTDQNPDIGVKILHAVIDPLLETAASSDLGTSHRAAVSNVICSVLERCHAQELQYVQDAILDDSIWSRAFTIYLEKSDTAKGKSVRQVLVTLTSILLRNQSQRAFELQEWAVANLVEIICQRQDRVKVKPALQGLAHFLQKDIVTIPRLVSVHAMILGDTSEPSVDGTGIQSLFSALLSWIVHHDTSLSAGHVVKNFLAQLRRTSHHHPMSVEESVTSMWFKPVVDCLHQWPDRIQEFKTHVFPHCFLPNVDEFVHFLSYLHFGRHVQSREPVPLELGADTTERNGLEEFEEFRILLASIQTGKELGVIRDVDYRVRNVIELEHDALILPDDVFGGWLSHMENEVRLAGLFLCVYSTNVTRTITGGIFRSLKKNLLHLHTDPDVNFRRELISYIQRLFNRLRGSTATLAKLGNTGTMKSDARLPFPKECNNHQRQSTVNDSLVESLNFITWYLGFLEGEIRSDAAYQRRITGLRAFMVVLKSGIDPRVPYRFLSKGAQGQLHWAHGLPLANIHLVRRLLDMMLDPFEDVRDTSVAILHICFESMPEEEKKVMLSMLPRFIKRAEHTMLRTGRADHADGLARAYALHYTCAPTSIGTPQPGSLPLATKIGIIRHLNEQLQKTLVAARDNLSEAVEGRPVHGIFAAIRYIVDQDDFYSELDKLDAGSFDELKAIHNQLLDDCDTTWNVVQTILSADAPEGHVPEDMEDEVSLDTKEILSYSWRGLKEASTLLRVIATRAPIGTQDRDLVASARFEELGRLCFTQLIELRHRGAFSTVAQTFAAFCRRTYLVNDACLQALPDKWYQETLSSIQAQAHAITRRSGGIPALMAGIIAAEPQSSGKLFSQAMRDLTIEASKEAESSNIEESRLPQVHALNCIKEFFMTSKLGASSEAYIGDGLELAARTINSSIWPIRNCGLMLFKALIERLLGSDEAQDWKEREMTRTSRFSYDNYPSLVSIIKDLLNPEGPLKESLDTPETNSPMDLHGAEGVFPALQILRQAMPPEDYRMVILQSVTKLLSSPHWHMRDMAARTITALYRPSELLTGVKWLLDNLEESSNAKHGKLLCIKYCAMKGLQSSEQGEEFLREFMLRLSLCAPAWFDQTNCSYVKGAFLDLVSVCGMFIIEHGTNKSTMNVWTALAAAIGVGPSQTFNLSSKGADALLQKSAAEVFFIDRVIVRPEQISVYLSRDFQSIGDALQSLVAEDPDTCLAGLDALHEIIQLKTLGGPILQLSLILRDIYRLTLSATDPEVLSRAQLVLADGLINPGMPQEVLDLIREPESLFTLDKLEEQCLNSAPSNGQSALHLLGFFLDWTYATYPSQRKNLWPRLARYIGILRMTIVDTNPFDARFAAVNSICALHHIWRISPSSKSTGLLLLGLSITLYDMLNDDDDEIRDAAAIATTALLNTHSTTRATMPSVPILTSHRLASFLTTQFSTSPALCREALRRLTATHFRFPLFREPFAQTLAREREEDTTLFATEKQNLFFDPTLDALFWSRVLAACTPPRSLASKLGLWVEEALRLLGELSEKEGDGALGWTNKTEVFTLGMRVLCAADVAVGWEAENATSIRELLVRFTRVGREKDVNGIWVGKADKVVERSILGLVRGAGARIEAVEKGLERAKKEGDKKTEGTSGKKEKTAMDEQRVLEFLKGLGTRVRATEGGLMKKAGM</sequence>
<feature type="domain" description="DUF2428" evidence="4">
    <location>
        <begin position="702"/>
        <end position="939"/>
    </location>
</feature>
<dbReference type="InterPro" id="IPR056842">
    <property type="entry name" value="THADA-like_TPR_C"/>
</dbReference>
<dbReference type="InterPro" id="IPR019442">
    <property type="entry name" value="THADA/TRM732_DUF2428"/>
</dbReference>
<comment type="similarity">
    <text evidence="1">Belongs to the THADA family.</text>
</comment>
<evidence type="ECO:0000256" key="3">
    <source>
        <dbReference type="SAM" id="MobiDB-lite"/>
    </source>
</evidence>
<evidence type="ECO:0000259" key="5">
    <source>
        <dbReference type="Pfam" id="PF25150"/>
    </source>
</evidence>
<dbReference type="Pfam" id="PF25150">
    <property type="entry name" value="TPR_Trm732"/>
    <property type="match status" value="1"/>
</dbReference>
<keyword evidence="2" id="KW-0819">tRNA processing</keyword>
<dbReference type="OrthoDB" id="73997at2759"/>